<evidence type="ECO:0000256" key="1">
    <source>
        <dbReference type="SAM" id="SignalP"/>
    </source>
</evidence>
<feature type="signal peptide" evidence="1">
    <location>
        <begin position="1"/>
        <end position="17"/>
    </location>
</feature>
<accession>A0A167MKM0</accession>
<name>A0A167MKM0_CALVF</name>
<evidence type="ECO:0000313" key="3">
    <source>
        <dbReference type="Proteomes" id="UP000076738"/>
    </source>
</evidence>
<feature type="chain" id="PRO_5007890364" description="Lytic polysaccharide monooxygenase" evidence="1">
    <location>
        <begin position="18"/>
        <end position="124"/>
    </location>
</feature>
<gene>
    <name evidence="2" type="ORF">CALVIDRAFT_563466</name>
</gene>
<sequence length="124" mass="13825">MFALSLVVTCLACRVFAAPITPSRTVQKREPHPPVLTLPTPGTELYVMVNSDWNYAPQYFQFPLIMTDGEALFPYARAMFQNSSGTYQAGDNIPVYNSWTYEAIVKTTLSIIAPGDYCEHVAPK</sequence>
<evidence type="ECO:0008006" key="4">
    <source>
        <dbReference type="Google" id="ProtNLM"/>
    </source>
</evidence>
<proteinExistence type="predicted"/>
<organism evidence="2 3">
    <name type="scientific">Calocera viscosa (strain TUFC12733)</name>
    <dbReference type="NCBI Taxonomy" id="1330018"/>
    <lineage>
        <taxon>Eukaryota</taxon>
        <taxon>Fungi</taxon>
        <taxon>Dikarya</taxon>
        <taxon>Basidiomycota</taxon>
        <taxon>Agaricomycotina</taxon>
        <taxon>Dacrymycetes</taxon>
        <taxon>Dacrymycetales</taxon>
        <taxon>Dacrymycetaceae</taxon>
        <taxon>Calocera</taxon>
    </lineage>
</organism>
<reference evidence="2 3" key="1">
    <citation type="journal article" date="2016" name="Mol. Biol. Evol.">
        <title>Comparative Genomics of Early-Diverging Mushroom-Forming Fungi Provides Insights into the Origins of Lignocellulose Decay Capabilities.</title>
        <authorList>
            <person name="Nagy L.G."/>
            <person name="Riley R."/>
            <person name="Tritt A."/>
            <person name="Adam C."/>
            <person name="Daum C."/>
            <person name="Floudas D."/>
            <person name="Sun H."/>
            <person name="Yadav J.S."/>
            <person name="Pangilinan J."/>
            <person name="Larsson K.H."/>
            <person name="Matsuura K."/>
            <person name="Barry K."/>
            <person name="Labutti K."/>
            <person name="Kuo R."/>
            <person name="Ohm R.A."/>
            <person name="Bhattacharya S.S."/>
            <person name="Shirouzu T."/>
            <person name="Yoshinaga Y."/>
            <person name="Martin F.M."/>
            <person name="Grigoriev I.V."/>
            <person name="Hibbett D.S."/>
        </authorList>
    </citation>
    <scope>NUCLEOTIDE SEQUENCE [LARGE SCALE GENOMIC DNA]</scope>
    <source>
        <strain evidence="2 3">TUFC12733</strain>
    </source>
</reference>
<dbReference type="AlphaFoldDB" id="A0A167MKM0"/>
<keyword evidence="3" id="KW-1185">Reference proteome</keyword>
<dbReference type="Proteomes" id="UP000076738">
    <property type="component" value="Unassembled WGS sequence"/>
</dbReference>
<evidence type="ECO:0000313" key="2">
    <source>
        <dbReference type="EMBL" id="KZO96817.1"/>
    </source>
</evidence>
<dbReference type="EMBL" id="KV417282">
    <property type="protein sequence ID" value="KZO96817.1"/>
    <property type="molecule type" value="Genomic_DNA"/>
</dbReference>
<keyword evidence="1" id="KW-0732">Signal</keyword>
<dbReference type="OrthoDB" id="10392873at2759"/>
<protein>
    <recommendedName>
        <fullName evidence="4">Lytic polysaccharide monooxygenase</fullName>
    </recommendedName>
</protein>